<name>A0A180GR06_PUCT1</name>
<evidence type="ECO:0000313" key="2">
    <source>
        <dbReference type="EnsemblFungi" id="PTTG_26912-t43_1-p1"/>
    </source>
</evidence>
<keyword evidence="3" id="KW-1185">Reference proteome</keyword>
<sequence>MSQKGMGIWAAKLDIDDPRLPELQAIEHAEHVKIALSYRRKQYSKQKAARQLKCSSKELADIIDANAKILADNIKGAFNMNARKRKAMIVELLAAKRRRVTLGKYRLKRVKLTEKANILKCFDRRGGPSGRVHTHQWWALTRLVASLNSLERFIII</sequence>
<gene>
    <name evidence="1" type="ORF">PTTG_26912</name>
</gene>
<evidence type="ECO:0000313" key="1">
    <source>
        <dbReference type="EMBL" id="OAV94712.1"/>
    </source>
</evidence>
<dbReference type="EnsemblFungi" id="PTTG_26912-t43_1">
    <property type="protein sequence ID" value="PTTG_26912-t43_1-p1"/>
    <property type="gene ID" value="PTTG_26912"/>
</dbReference>
<dbReference type="VEuPathDB" id="FungiDB:PTTG_26912"/>
<dbReference type="EMBL" id="ADAS02000037">
    <property type="protein sequence ID" value="OAV94712.1"/>
    <property type="molecule type" value="Genomic_DNA"/>
</dbReference>
<reference evidence="1" key="1">
    <citation type="submission" date="2009-11" db="EMBL/GenBank/DDBJ databases">
        <authorList>
            <consortium name="The Broad Institute Genome Sequencing Platform"/>
            <person name="Ward D."/>
            <person name="Feldgarden M."/>
            <person name="Earl A."/>
            <person name="Young S.K."/>
            <person name="Zeng Q."/>
            <person name="Koehrsen M."/>
            <person name="Alvarado L."/>
            <person name="Berlin A."/>
            <person name="Bochicchio J."/>
            <person name="Borenstein D."/>
            <person name="Chapman S.B."/>
            <person name="Chen Z."/>
            <person name="Engels R."/>
            <person name="Freedman E."/>
            <person name="Gellesch M."/>
            <person name="Goldberg J."/>
            <person name="Griggs A."/>
            <person name="Gujja S."/>
            <person name="Heilman E."/>
            <person name="Heiman D."/>
            <person name="Hepburn T."/>
            <person name="Howarth C."/>
            <person name="Jen D."/>
            <person name="Larson L."/>
            <person name="Lewis B."/>
            <person name="Mehta T."/>
            <person name="Park D."/>
            <person name="Pearson M."/>
            <person name="Roberts A."/>
            <person name="Saif S."/>
            <person name="Shea T."/>
            <person name="Shenoy N."/>
            <person name="Sisk P."/>
            <person name="Stolte C."/>
            <person name="Sykes S."/>
            <person name="Thomson T."/>
            <person name="Walk T."/>
            <person name="White J."/>
            <person name="Yandava C."/>
            <person name="Izard J."/>
            <person name="Baranova O.V."/>
            <person name="Blanton J.M."/>
            <person name="Tanner A.C."/>
            <person name="Dewhirst F.E."/>
            <person name="Haas B."/>
            <person name="Nusbaum C."/>
            <person name="Birren B."/>
        </authorList>
    </citation>
    <scope>NUCLEOTIDE SEQUENCE [LARGE SCALE GENOMIC DNA]</scope>
    <source>
        <strain evidence="1">1-1 BBBD Race 1</strain>
    </source>
</reference>
<reference evidence="2" key="4">
    <citation type="submission" date="2025-05" db="UniProtKB">
        <authorList>
            <consortium name="EnsemblFungi"/>
        </authorList>
    </citation>
    <scope>IDENTIFICATION</scope>
    <source>
        <strain evidence="2">isolate 1-1 / race 1 (BBBD)</strain>
    </source>
</reference>
<protein>
    <submittedName>
        <fullName evidence="1 2">Uncharacterized protein</fullName>
    </submittedName>
</protein>
<dbReference type="OrthoDB" id="647at2759"/>
<dbReference type="AlphaFoldDB" id="A0A180GR06"/>
<reference evidence="2 3" key="3">
    <citation type="journal article" date="2017" name="G3 (Bethesda)">
        <title>Comparative analysis highlights variable genome content of wheat rusts and divergence of the mating loci.</title>
        <authorList>
            <person name="Cuomo C.A."/>
            <person name="Bakkeren G."/>
            <person name="Khalil H.B."/>
            <person name="Panwar V."/>
            <person name="Joly D."/>
            <person name="Linning R."/>
            <person name="Sakthikumar S."/>
            <person name="Song X."/>
            <person name="Adiconis X."/>
            <person name="Fan L."/>
            <person name="Goldberg J.M."/>
            <person name="Levin J.Z."/>
            <person name="Young S."/>
            <person name="Zeng Q."/>
            <person name="Anikster Y."/>
            <person name="Bruce M."/>
            <person name="Wang M."/>
            <person name="Yin C."/>
            <person name="McCallum B."/>
            <person name="Szabo L.J."/>
            <person name="Hulbert S."/>
            <person name="Chen X."/>
            <person name="Fellers J.P."/>
        </authorList>
    </citation>
    <scope>NUCLEOTIDE SEQUENCE</scope>
    <source>
        <strain evidence="2">isolate 1-1 / race 1 (BBBD)</strain>
        <strain evidence="3">Isolate 1-1 / race 1 (BBBD)</strain>
    </source>
</reference>
<evidence type="ECO:0000313" key="3">
    <source>
        <dbReference type="Proteomes" id="UP000005240"/>
    </source>
</evidence>
<proteinExistence type="predicted"/>
<reference evidence="1" key="2">
    <citation type="submission" date="2016-05" db="EMBL/GenBank/DDBJ databases">
        <title>Comparative analysis highlights variable genome content of wheat rusts and divergence of the mating loci.</title>
        <authorList>
            <person name="Cuomo C.A."/>
            <person name="Bakkeren G."/>
            <person name="Szabo L."/>
            <person name="Khalil H."/>
            <person name="Joly D."/>
            <person name="Goldberg J."/>
            <person name="Young S."/>
            <person name="Zeng Q."/>
            <person name="Fellers J."/>
        </authorList>
    </citation>
    <scope>NUCLEOTIDE SEQUENCE [LARGE SCALE GENOMIC DNA]</scope>
    <source>
        <strain evidence="1">1-1 BBBD Race 1</strain>
    </source>
</reference>
<dbReference type="Proteomes" id="UP000005240">
    <property type="component" value="Unassembled WGS sequence"/>
</dbReference>
<organism evidence="1">
    <name type="scientific">Puccinia triticina (isolate 1-1 / race 1 (BBBD))</name>
    <name type="common">Brown leaf rust fungus</name>
    <dbReference type="NCBI Taxonomy" id="630390"/>
    <lineage>
        <taxon>Eukaryota</taxon>
        <taxon>Fungi</taxon>
        <taxon>Dikarya</taxon>
        <taxon>Basidiomycota</taxon>
        <taxon>Pucciniomycotina</taxon>
        <taxon>Pucciniomycetes</taxon>
        <taxon>Pucciniales</taxon>
        <taxon>Pucciniaceae</taxon>
        <taxon>Puccinia</taxon>
    </lineage>
</organism>
<accession>A0A180GR06</accession>